<proteinExistence type="predicted"/>
<accession>A0A4D7QHM3</accession>
<dbReference type="OrthoDB" id="9801609at2"/>
<evidence type="ECO:0000313" key="2">
    <source>
        <dbReference type="Proteomes" id="UP000298588"/>
    </source>
</evidence>
<dbReference type="Proteomes" id="UP000298588">
    <property type="component" value="Chromosome"/>
</dbReference>
<dbReference type="SUPFAM" id="SSF53756">
    <property type="entry name" value="UDP-Glycosyltransferase/glycogen phosphorylase"/>
    <property type="match status" value="1"/>
</dbReference>
<organism evidence="1 2">
    <name type="scientific">Phreatobacter aquaticus</name>
    <dbReference type="NCBI Taxonomy" id="2570229"/>
    <lineage>
        <taxon>Bacteria</taxon>
        <taxon>Pseudomonadati</taxon>
        <taxon>Pseudomonadota</taxon>
        <taxon>Alphaproteobacteria</taxon>
        <taxon>Hyphomicrobiales</taxon>
        <taxon>Phreatobacteraceae</taxon>
        <taxon>Phreatobacter</taxon>
    </lineage>
</organism>
<dbReference type="EMBL" id="CP039865">
    <property type="protein sequence ID" value="QCK84964.1"/>
    <property type="molecule type" value="Genomic_DNA"/>
</dbReference>
<protein>
    <submittedName>
        <fullName evidence="1">Glycosyltransferase</fullName>
    </submittedName>
</protein>
<name>A0A4D7QHM3_9HYPH</name>
<sequence length="408" mass="45448">MTPRATAISQSRHIYLYSPIPPEKTGTADYLETVVAEIALGLLPRDQLTIVVDDSISPRDLFGFRVVGLSLVERVAKPNETHVFFLASNPFHAYVYAALRDIAGRGGKIVSVIHDTAAFIILNDICARQANGFDDEQFRQTLSEQFGDSGQDIIDQRRRGALSYHFEYWLHCQSHTLRQSDEIWTHNAFSALKLILESPRDRFPRFIVSRHPSQAQTEPDAELPALYRKAPGKVRFGMFGWVSAPKRVIPAIQAFAMALQTLPASVRERQELVVVGHLPPSRDYDPVGRARALGIADRVQFFDYVESRHFDGLFQTCDAILNLRYPSCGEASGTWERADNLGLPVATSAYQSFHEMRSDVTIPIDRAGEIGALFDLFRSGAIARRSTASRGSDGRMGIAGLIEREAGL</sequence>
<dbReference type="GO" id="GO:0016740">
    <property type="term" value="F:transferase activity"/>
    <property type="evidence" value="ECO:0007669"/>
    <property type="project" value="UniProtKB-KW"/>
</dbReference>
<dbReference type="AlphaFoldDB" id="A0A4D7QHM3"/>
<dbReference type="RefSeq" id="WP_137098298.1">
    <property type="nucleotide sequence ID" value="NZ_CP039865.1"/>
</dbReference>
<dbReference type="Gene3D" id="3.40.50.2000">
    <property type="entry name" value="Glycogen Phosphorylase B"/>
    <property type="match status" value="1"/>
</dbReference>
<keyword evidence="2" id="KW-1185">Reference proteome</keyword>
<evidence type="ECO:0000313" key="1">
    <source>
        <dbReference type="EMBL" id="QCK84964.1"/>
    </source>
</evidence>
<dbReference type="KEGG" id="paqt:E8L99_03810"/>
<gene>
    <name evidence="1" type="ORF">E8L99_03810</name>
</gene>
<keyword evidence="1" id="KW-0808">Transferase</keyword>
<reference evidence="1 2" key="1">
    <citation type="submission" date="2019-04" db="EMBL/GenBank/DDBJ databases">
        <title>Phreatobacter aquaticus sp. nov.</title>
        <authorList>
            <person name="Choi A."/>
            <person name="Baek K."/>
        </authorList>
    </citation>
    <scope>NUCLEOTIDE SEQUENCE [LARGE SCALE GENOMIC DNA]</scope>
    <source>
        <strain evidence="1 2">NMCR1094</strain>
    </source>
</reference>